<feature type="transmembrane region" description="Helical" evidence="1">
    <location>
        <begin position="56"/>
        <end position="76"/>
    </location>
</feature>
<sequence>MTTQENKVKIIFEKFKSIAIGLIGAGIIGKGITYFSPQLSYDIPRILVPVYKAFGAMGLAVSMVLLGIALLIWSFYRWGKGNGKPLHWVLMAGIGAIAIVVLIYLVEGKKPAKSSLETHIESQSNPQPVVANANDVVDFPAIFPVEKKQEFDVLVKNLEDALLAKKSGPCWTAYNKLNIFVSRLNLDPNNTEQLNFLLQQKQKMDHYNQQIKDLDNK</sequence>
<dbReference type="RefSeq" id="WP_310028834.1">
    <property type="nucleotide sequence ID" value="NZ_JAVDVI010000024.1"/>
</dbReference>
<keyword evidence="1" id="KW-0812">Transmembrane</keyword>
<organism evidence="2 3">
    <name type="scientific">Flavobacterium arsenatis</name>
    <dbReference type="NCBI Taxonomy" id="1484332"/>
    <lineage>
        <taxon>Bacteria</taxon>
        <taxon>Pseudomonadati</taxon>
        <taxon>Bacteroidota</taxon>
        <taxon>Flavobacteriia</taxon>
        <taxon>Flavobacteriales</taxon>
        <taxon>Flavobacteriaceae</taxon>
        <taxon>Flavobacterium</taxon>
    </lineage>
</organism>
<proteinExistence type="predicted"/>
<evidence type="ECO:0000256" key="1">
    <source>
        <dbReference type="SAM" id="Phobius"/>
    </source>
</evidence>
<accession>A0ABU1TUX2</accession>
<name>A0ABU1TUX2_9FLAO</name>
<evidence type="ECO:0008006" key="4">
    <source>
        <dbReference type="Google" id="ProtNLM"/>
    </source>
</evidence>
<feature type="transmembrane region" description="Helical" evidence="1">
    <location>
        <begin position="88"/>
        <end position="106"/>
    </location>
</feature>
<comment type="caution">
    <text evidence="2">The sequence shown here is derived from an EMBL/GenBank/DDBJ whole genome shotgun (WGS) entry which is preliminary data.</text>
</comment>
<evidence type="ECO:0000313" key="2">
    <source>
        <dbReference type="EMBL" id="MDR6969602.1"/>
    </source>
</evidence>
<feature type="transmembrane region" description="Helical" evidence="1">
    <location>
        <begin position="17"/>
        <end position="36"/>
    </location>
</feature>
<evidence type="ECO:0000313" key="3">
    <source>
        <dbReference type="Proteomes" id="UP001255185"/>
    </source>
</evidence>
<dbReference type="Proteomes" id="UP001255185">
    <property type="component" value="Unassembled WGS sequence"/>
</dbReference>
<protein>
    <recommendedName>
        <fullName evidence="4">MFS transporter</fullName>
    </recommendedName>
</protein>
<keyword evidence="1" id="KW-1133">Transmembrane helix</keyword>
<reference evidence="2 3" key="1">
    <citation type="submission" date="2023-07" db="EMBL/GenBank/DDBJ databases">
        <title>Sorghum-associated microbial communities from plants grown in Nebraska, USA.</title>
        <authorList>
            <person name="Schachtman D."/>
        </authorList>
    </citation>
    <scope>NUCLEOTIDE SEQUENCE [LARGE SCALE GENOMIC DNA]</scope>
    <source>
        <strain evidence="2 3">3773</strain>
    </source>
</reference>
<gene>
    <name evidence="2" type="ORF">J2X31_003635</name>
</gene>
<dbReference type="EMBL" id="JAVDVI010000024">
    <property type="protein sequence ID" value="MDR6969602.1"/>
    <property type="molecule type" value="Genomic_DNA"/>
</dbReference>
<keyword evidence="1" id="KW-0472">Membrane</keyword>
<keyword evidence="3" id="KW-1185">Reference proteome</keyword>